<evidence type="ECO:0000313" key="10">
    <source>
        <dbReference type="EMBL" id="QLB52517.1"/>
    </source>
</evidence>
<evidence type="ECO:0000256" key="2">
    <source>
        <dbReference type="ARBA" id="ARBA00008114"/>
    </source>
</evidence>
<evidence type="ECO:0000259" key="9">
    <source>
        <dbReference type="Pfam" id="PF16916"/>
    </source>
</evidence>
<dbReference type="Proteomes" id="UP000509410">
    <property type="component" value="Chromosome"/>
</dbReference>
<feature type="transmembrane region" description="Helical" evidence="7">
    <location>
        <begin position="136"/>
        <end position="156"/>
    </location>
</feature>
<dbReference type="Gene3D" id="1.20.1510.10">
    <property type="entry name" value="Cation efflux protein transmembrane domain"/>
    <property type="match status" value="1"/>
</dbReference>
<comment type="subcellular location">
    <subcellularLocation>
        <location evidence="1">Membrane</location>
        <topology evidence="1">Multi-pass membrane protein</topology>
    </subcellularLocation>
</comment>
<evidence type="ECO:0000256" key="7">
    <source>
        <dbReference type="SAM" id="Phobius"/>
    </source>
</evidence>
<comment type="similarity">
    <text evidence="2">Belongs to the cation diffusion facilitator (CDF) transporter (TC 2.A.4) family.</text>
</comment>
<keyword evidence="6 7" id="KW-0472">Membrane</keyword>
<proteinExistence type="inferred from homology"/>
<evidence type="ECO:0000256" key="3">
    <source>
        <dbReference type="ARBA" id="ARBA00022448"/>
    </source>
</evidence>
<dbReference type="InterPro" id="IPR036837">
    <property type="entry name" value="Cation_efflux_CTD_sf"/>
</dbReference>
<gene>
    <name evidence="10" type="ORF">FFV08_07820</name>
</gene>
<feature type="domain" description="Cation efflux protein cytoplasmic" evidence="9">
    <location>
        <begin position="233"/>
        <end position="307"/>
    </location>
</feature>
<dbReference type="NCBIfam" id="TIGR01297">
    <property type="entry name" value="CDF"/>
    <property type="match status" value="1"/>
</dbReference>
<keyword evidence="4 7" id="KW-0812">Transmembrane</keyword>
<dbReference type="GO" id="GO:0016020">
    <property type="term" value="C:membrane"/>
    <property type="evidence" value="ECO:0007669"/>
    <property type="project" value="UniProtKB-SubCell"/>
</dbReference>
<dbReference type="Gene3D" id="3.30.70.1350">
    <property type="entry name" value="Cation efflux protein, cytoplasmic domain"/>
    <property type="match status" value="1"/>
</dbReference>
<dbReference type="Pfam" id="PF01545">
    <property type="entry name" value="Cation_efflux"/>
    <property type="match status" value="1"/>
</dbReference>
<keyword evidence="3" id="KW-0813">Transport</keyword>
<feature type="domain" description="Cation efflux protein transmembrane" evidence="8">
    <location>
        <begin position="36"/>
        <end position="227"/>
    </location>
</feature>
<protein>
    <submittedName>
        <fullName evidence="10">Cation transporter</fullName>
    </submittedName>
</protein>
<keyword evidence="5 7" id="KW-1133">Transmembrane helix</keyword>
<evidence type="ECO:0000256" key="6">
    <source>
        <dbReference type="ARBA" id="ARBA00023136"/>
    </source>
</evidence>
<dbReference type="FunFam" id="1.20.1510.10:FF:000006">
    <property type="entry name" value="Divalent cation efflux transporter"/>
    <property type="match status" value="1"/>
</dbReference>
<dbReference type="EMBL" id="CP040556">
    <property type="protein sequence ID" value="QLB52517.1"/>
    <property type="molecule type" value="Genomic_DNA"/>
</dbReference>
<evidence type="ECO:0000259" key="8">
    <source>
        <dbReference type="Pfam" id="PF01545"/>
    </source>
</evidence>
<dbReference type="PANTHER" id="PTHR43840">
    <property type="entry name" value="MITOCHONDRIAL METAL TRANSPORTER 1-RELATED"/>
    <property type="match status" value="1"/>
</dbReference>
<evidence type="ECO:0000256" key="1">
    <source>
        <dbReference type="ARBA" id="ARBA00004141"/>
    </source>
</evidence>
<dbReference type="SUPFAM" id="SSF160240">
    <property type="entry name" value="Cation efflux protein cytoplasmic domain-like"/>
    <property type="match status" value="1"/>
</dbReference>
<dbReference type="InterPro" id="IPR027470">
    <property type="entry name" value="Cation_efflux_CTD"/>
</dbReference>
<accession>A0A7H8V7F7</accession>
<evidence type="ECO:0000256" key="5">
    <source>
        <dbReference type="ARBA" id="ARBA00022989"/>
    </source>
</evidence>
<dbReference type="InterPro" id="IPR027469">
    <property type="entry name" value="Cation_efflux_TMD_sf"/>
</dbReference>
<name>A0A7H8V7F7_STRSA</name>
<evidence type="ECO:0000256" key="4">
    <source>
        <dbReference type="ARBA" id="ARBA00022692"/>
    </source>
</evidence>
<evidence type="ECO:0000313" key="11">
    <source>
        <dbReference type="Proteomes" id="UP000509410"/>
    </source>
</evidence>
<feature type="transmembrane region" description="Helical" evidence="7">
    <location>
        <begin position="65"/>
        <end position="82"/>
    </location>
</feature>
<dbReference type="GO" id="GO:0008324">
    <property type="term" value="F:monoatomic cation transmembrane transporter activity"/>
    <property type="evidence" value="ECO:0007669"/>
    <property type="project" value="InterPro"/>
</dbReference>
<dbReference type="InterPro" id="IPR050291">
    <property type="entry name" value="CDF_Transporter"/>
</dbReference>
<reference evidence="10 11" key="1">
    <citation type="submission" date="2019-05" db="EMBL/GenBank/DDBJ databases">
        <title>The organization of the Streptococcus sanguinis genomes.</title>
        <authorList>
            <person name="Wu C.H."/>
            <person name="Chen Y.Y.M."/>
            <person name="Wang H.Y."/>
        </authorList>
    </citation>
    <scope>NUCLEOTIDE SEQUENCE [LARGE SCALE GENOMIC DNA]</scope>
    <source>
        <strain evidence="10 11">CGMH010</strain>
    </source>
</reference>
<feature type="transmembrane region" description="Helical" evidence="7">
    <location>
        <begin position="34"/>
        <end position="53"/>
    </location>
</feature>
<organism evidence="10 11">
    <name type="scientific">Streptococcus sanguinis</name>
    <dbReference type="NCBI Taxonomy" id="1305"/>
    <lineage>
        <taxon>Bacteria</taxon>
        <taxon>Bacillati</taxon>
        <taxon>Bacillota</taxon>
        <taxon>Bacilli</taxon>
        <taxon>Lactobacillales</taxon>
        <taxon>Streptococcaceae</taxon>
        <taxon>Streptococcus</taxon>
    </lineage>
</organism>
<sequence length="418" mass="46927">MTFLLKSLFRSAALLERKAVMKNPSNNLKLAERGAILSIATYLILSAVKIIAGSTFQSSSLTADGFNNVSDIVANIAVLIGLRMARKPADRDHRFGHLKIEDLASLITSFIMFFVGFDVLIETIQKSISNQETKIAPVGAVVGIISAIIMLGVYFYNKTLAKKTHSKALDAAAKDNLSDAVTSIGTSVAIIASAFNFPIVDKLAAIVITFFILKTAYDIFMESSFSLSDGFDESLLQDYKQAILEIPKITQVKSQRGRTYGSNIYLDIILEMNPDLSVFESHEIADQVEDMLMKRFGVFDIDIHIEPAPIPEDERLDNLYPNLLMREQLVEQGSQLDSLLSAEFLYISQDGRQLNKAEFQEERASKTPIKNFELLSVSQKTKLIRYEMDGVIHTSLWRRHEVWQNIFHQETRKNQSDN</sequence>
<dbReference type="AlphaFoldDB" id="A0A7H8V7F7"/>
<dbReference type="InterPro" id="IPR002524">
    <property type="entry name" value="Cation_efflux"/>
</dbReference>
<dbReference type="SUPFAM" id="SSF161111">
    <property type="entry name" value="Cation efflux protein transmembrane domain-like"/>
    <property type="match status" value="1"/>
</dbReference>
<feature type="transmembrane region" description="Helical" evidence="7">
    <location>
        <begin position="103"/>
        <end position="124"/>
    </location>
</feature>
<dbReference type="Pfam" id="PF16916">
    <property type="entry name" value="ZT_dimer"/>
    <property type="match status" value="1"/>
</dbReference>
<dbReference type="InterPro" id="IPR058533">
    <property type="entry name" value="Cation_efflux_TM"/>
</dbReference>
<dbReference type="PANTHER" id="PTHR43840:SF50">
    <property type="entry name" value="MANGANESE EFFLUX SYSTEM PROTEIN MNES"/>
    <property type="match status" value="1"/>
</dbReference>